<gene>
    <name evidence="2" type="ORF">JCM19239_7517</name>
</gene>
<feature type="region of interest" description="Disordered" evidence="1">
    <location>
        <begin position="1"/>
        <end position="25"/>
    </location>
</feature>
<evidence type="ECO:0000256" key="1">
    <source>
        <dbReference type="SAM" id="MobiDB-lite"/>
    </source>
</evidence>
<accession>A0ABQ0JNR8</accession>
<feature type="compositionally biased region" description="Basic residues" evidence="1">
    <location>
        <begin position="1"/>
        <end position="17"/>
    </location>
</feature>
<reference evidence="3" key="1">
    <citation type="submission" date="2014-09" db="EMBL/GenBank/DDBJ databases">
        <title>Vibrio variabilis JCM 19239. (C206) whole genome shotgun sequence.</title>
        <authorList>
            <person name="Sawabe T."/>
            <person name="Meirelles P."/>
            <person name="Nakanishi M."/>
            <person name="Sayaka M."/>
            <person name="Hattori M."/>
            <person name="Ohkuma M."/>
        </authorList>
    </citation>
    <scope>NUCLEOTIDE SEQUENCE [LARGE SCALE GENOMIC DNA]</scope>
    <source>
        <strain evidence="3">JCM 19239</strain>
    </source>
</reference>
<keyword evidence="3" id="KW-1185">Reference proteome</keyword>
<evidence type="ECO:0008006" key="4">
    <source>
        <dbReference type="Google" id="ProtNLM"/>
    </source>
</evidence>
<organism evidence="2 3">
    <name type="scientific">Vibrio variabilis</name>
    <dbReference type="NCBI Taxonomy" id="990271"/>
    <lineage>
        <taxon>Bacteria</taxon>
        <taxon>Pseudomonadati</taxon>
        <taxon>Pseudomonadota</taxon>
        <taxon>Gammaproteobacteria</taxon>
        <taxon>Vibrionales</taxon>
        <taxon>Vibrionaceae</taxon>
        <taxon>Vibrio</taxon>
    </lineage>
</organism>
<sequence>MKRKQGSTHSKRQKHYTHKAEFSVHHQNKASAKKCLRFLYEELNAYKTTYSQETIDQATQGV</sequence>
<comment type="caution">
    <text evidence="2">The sequence shown here is derived from an EMBL/GenBank/DDBJ whole genome shotgun (WGS) entry which is preliminary data.</text>
</comment>
<proteinExistence type="predicted"/>
<protein>
    <recommendedName>
        <fullName evidence="4">Mobile element protein</fullName>
    </recommendedName>
</protein>
<evidence type="ECO:0000313" key="2">
    <source>
        <dbReference type="EMBL" id="GAL30407.1"/>
    </source>
</evidence>
<reference evidence="3" key="2">
    <citation type="submission" date="2014-09" db="EMBL/GenBank/DDBJ databases">
        <authorList>
            <consortium name="NBRP consortium"/>
            <person name="Sawabe T."/>
            <person name="Meirelles P."/>
            <person name="Nakanishi M."/>
            <person name="Sayaka M."/>
            <person name="Hattori M."/>
            <person name="Ohkuma M."/>
        </authorList>
    </citation>
    <scope>NUCLEOTIDE SEQUENCE [LARGE SCALE GENOMIC DNA]</scope>
    <source>
        <strain evidence="3">JCM 19239</strain>
    </source>
</reference>
<evidence type="ECO:0000313" key="3">
    <source>
        <dbReference type="Proteomes" id="UP000029223"/>
    </source>
</evidence>
<name>A0ABQ0JNR8_9VIBR</name>
<dbReference type="EMBL" id="BBMS01000094">
    <property type="protein sequence ID" value="GAL30407.1"/>
    <property type="molecule type" value="Genomic_DNA"/>
</dbReference>
<dbReference type="Proteomes" id="UP000029223">
    <property type="component" value="Unassembled WGS sequence"/>
</dbReference>